<feature type="region of interest" description="Disordered" evidence="1">
    <location>
        <begin position="37"/>
        <end position="58"/>
    </location>
</feature>
<proteinExistence type="predicted"/>
<organism evidence="2">
    <name type="scientific">Cucumis melo</name>
    <name type="common">Muskmelon</name>
    <dbReference type="NCBI Taxonomy" id="3656"/>
    <lineage>
        <taxon>Eukaryota</taxon>
        <taxon>Viridiplantae</taxon>
        <taxon>Streptophyta</taxon>
        <taxon>Embryophyta</taxon>
        <taxon>Tracheophyta</taxon>
        <taxon>Spermatophyta</taxon>
        <taxon>Magnoliopsida</taxon>
        <taxon>eudicotyledons</taxon>
        <taxon>Gunneridae</taxon>
        <taxon>Pentapetalae</taxon>
        <taxon>rosids</taxon>
        <taxon>fabids</taxon>
        <taxon>Cucurbitales</taxon>
        <taxon>Cucurbitaceae</taxon>
        <taxon>Benincaseae</taxon>
        <taxon>Cucumis</taxon>
    </lineage>
</organism>
<dbReference type="AlphaFoldDB" id="A0A9I9E6Q8"/>
<reference evidence="2" key="1">
    <citation type="submission" date="2023-03" db="UniProtKB">
        <authorList>
            <consortium name="EnsemblPlants"/>
        </authorList>
    </citation>
    <scope>IDENTIFICATION</scope>
</reference>
<dbReference type="EnsemblPlants" id="MELO3C029557.2.1">
    <property type="protein sequence ID" value="MELO3C029557.2.1"/>
    <property type="gene ID" value="MELO3C029557.2"/>
</dbReference>
<evidence type="ECO:0000256" key="1">
    <source>
        <dbReference type="SAM" id="MobiDB-lite"/>
    </source>
</evidence>
<dbReference type="Gramene" id="MELO3C029557.2.1">
    <property type="protein sequence ID" value="MELO3C029557.2.1"/>
    <property type="gene ID" value="MELO3C029557.2"/>
</dbReference>
<sequence>MPPRGELTSFCRLGPLVAWKAGGMNTVLVRDHRPDFQEFSQKSHSPMTPRMKKVYPQK</sequence>
<protein>
    <submittedName>
        <fullName evidence="2">Uncharacterized protein</fullName>
    </submittedName>
</protein>
<accession>A0A9I9E6Q8</accession>
<evidence type="ECO:0000313" key="2">
    <source>
        <dbReference type="EnsemblPlants" id="MELO3C029557.2.1"/>
    </source>
</evidence>
<name>A0A9I9E6Q8_CUCME</name>